<feature type="domain" description="HTH lacI-type" evidence="4">
    <location>
        <begin position="27"/>
        <end position="81"/>
    </location>
</feature>
<dbReference type="AlphaFoldDB" id="A0A4R5KRB2"/>
<dbReference type="CDD" id="cd06267">
    <property type="entry name" value="PBP1_LacI_sugar_binding-like"/>
    <property type="match status" value="1"/>
</dbReference>
<dbReference type="GO" id="GO:0003700">
    <property type="term" value="F:DNA-binding transcription factor activity"/>
    <property type="evidence" value="ECO:0007669"/>
    <property type="project" value="TreeGrafter"/>
</dbReference>
<dbReference type="EMBL" id="SMRU01000008">
    <property type="protein sequence ID" value="TDF97327.1"/>
    <property type="molecule type" value="Genomic_DNA"/>
</dbReference>
<dbReference type="PANTHER" id="PTHR30146:SF138">
    <property type="entry name" value="TRANSCRIPTIONAL REGULATORY PROTEIN"/>
    <property type="match status" value="1"/>
</dbReference>
<dbReference type="InterPro" id="IPR000843">
    <property type="entry name" value="HTH_LacI"/>
</dbReference>
<keyword evidence="3" id="KW-0804">Transcription</keyword>
<dbReference type="SMART" id="SM00354">
    <property type="entry name" value="HTH_LACI"/>
    <property type="match status" value="1"/>
</dbReference>
<keyword evidence="6" id="KW-1185">Reference proteome</keyword>
<protein>
    <submittedName>
        <fullName evidence="5">LacI family transcriptional regulator</fullName>
    </submittedName>
</protein>
<accession>A0A4R5KRB2</accession>
<dbReference type="Pfam" id="PF00356">
    <property type="entry name" value="LacI"/>
    <property type="match status" value="1"/>
</dbReference>
<dbReference type="Gene3D" id="3.40.50.2300">
    <property type="match status" value="2"/>
</dbReference>
<comment type="caution">
    <text evidence="5">The sequence shown here is derived from an EMBL/GenBank/DDBJ whole genome shotgun (WGS) entry which is preliminary data.</text>
</comment>
<evidence type="ECO:0000256" key="2">
    <source>
        <dbReference type="ARBA" id="ARBA00023125"/>
    </source>
</evidence>
<dbReference type="InterPro" id="IPR028082">
    <property type="entry name" value="Peripla_BP_I"/>
</dbReference>
<reference evidence="5 6" key="1">
    <citation type="submission" date="2019-03" db="EMBL/GenBank/DDBJ databases">
        <title>Whole genome sequence of Arthrobacter sp JH1-1.</title>
        <authorList>
            <person name="Trinh H.N."/>
        </authorList>
    </citation>
    <scope>NUCLEOTIDE SEQUENCE [LARGE SCALE GENOMIC DNA]</scope>
    <source>
        <strain evidence="5 6">JH1-1</strain>
    </source>
</reference>
<keyword evidence="1" id="KW-0805">Transcription regulation</keyword>
<gene>
    <name evidence="5" type="ORF">E1809_08160</name>
</gene>
<dbReference type="GO" id="GO:0000976">
    <property type="term" value="F:transcription cis-regulatory region binding"/>
    <property type="evidence" value="ECO:0007669"/>
    <property type="project" value="TreeGrafter"/>
</dbReference>
<dbReference type="InterPro" id="IPR010982">
    <property type="entry name" value="Lambda_DNA-bd_dom_sf"/>
</dbReference>
<evidence type="ECO:0000256" key="3">
    <source>
        <dbReference type="ARBA" id="ARBA00023163"/>
    </source>
</evidence>
<dbReference type="SUPFAM" id="SSF47413">
    <property type="entry name" value="lambda repressor-like DNA-binding domains"/>
    <property type="match status" value="1"/>
</dbReference>
<evidence type="ECO:0000259" key="4">
    <source>
        <dbReference type="PROSITE" id="PS50932"/>
    </source>
</evidence>
<sequence>MAGTQNSRDCGRLCQLRRDMTEGPRRATMADVAVEADVSKALVSLVYRKPEKVSPERRRRVHAAAERLGFRPNWVASSLSAYKGSFIGILVSNLHNPLFATIVDTVRTELDAAGRYGLMSSAVIQDRDGTTRTDRRIVNAFEDLNASALLVVGVTPDVSELQKLRPDIPIVVAAAAIDELPRAASVRSDNELGMRAVVEHLVSLGHTKIAHLGGAGGPASQRRAEAYAHAMTEFGLEENIHVESAEFDEQSGFLAAQRVLDRRPGATALACVNDLVALGAMNAASQRGLRIPDDVAITGYDNTFLAGIEAISLTSVDTGAEEIGRVAASWLVSDDAMPLAGTEILVPPRLVVRRSTRS</sequence>
<dbReference type="OrthoDB" id="9785139at2"/>
<evidence type="ECO:0000313" key="6">
    <source>
        <dbReference type="Proteomes" id="UP000295511"/>
    </source>
</evidence>
<evidence type="ECO:0000256" key="1">
    <source>
        <dbReference type="ARBA" id="ARBA00023015"/>
    </source>
</evidence>
<keyword evidence="2" id="KW-0238">DNA-binding</keyword>
<organism evidence="5 6">
    <name type="scientific">Arthrobacter terricola</name>
    <dbReference type="NCBI Taxonomy" id="2547396"/>
    <lineage>
        <taxon>Bacteria</taxon>
        <taxon>Bacillati</taxon>
        <taxon>Actinomycetota</taxon>
        <taxon>Actinomycetes</taxon>
        <taxon>Micrococcales</taxon>
        <taxon>Micrococcaceae</taxon>
        <taxon>Arthrobacter</taxon>
    </lineage>
</organism>
<name>A0A4R5KRB2_9MICC</name>
<dbReference type="PROSITE" id="PS50932">
    <property type="entry name" value="HTH_LACI_2"/>
    <property type="match status" value="1"/>
</dbReference>
<dbReference type="Proteomes" id="UP000295511">
    <property type="component" value="Unassembled WGS sequence"/>
</dbReference>
<dbReference type="SUPFAM" id="SSF53822">
    <property type="entry name" value="Periplasmic binding protein-like I"/>
    <property type="match status" value="1"/>
</dbReference>
<dbReference type="Gene3D" id="1.10.260.40">
    <property type="entry name" value="lambda repressor-like DNA-binding domains"/>
    <property type="match status" value="1"/>
</dbReference>
<dbReference type="CDD" id="cd01392">
    <property type="entry name" value="HTH_LacI"/>
    <property type="match status" value="1"/>
</dbReference>
<dbReference type="Pfam" id="PF13377">
    <property type="entry name" value="Peripla_BP_3"/>
    <property type="match status" value="1"/>
</dbReference>
<proteinExistence type="predicted"/>
<dbReference type="InterPro" id="IPR046335">
    <property type="entry name" value="LacI/GalR-like_sensor"/>
</dbReference>
<evidence type="ECO:0000313" key="5">
    <source>
        <dbReference type="EMBL" id="TDF97327.1"/>
    </source>
</evidence>
<dbReference type="PANTHER" id="PTHR30146">
    <property type="entry name" value="LACI-RELATED TRANSCRIPTIONAL REPRESSOR"/>
    <property type="match status" value="1"/>
</dbReference>